<feature type="region of interest" description="Disordered" evidence="1">
    <location>
        <begin position="78"/>
        <end position="154"/>
    </location>
</feature>
<keyword evidence="2" id="KW-0812">Transmembrane</keyword>
<keyword evidence="2" id="KW-1133">Transmembrane helix</keyword>
<organism evidence="3 4">
    <name type="scientific">Marinobacter salarius</name>
    <dbReference type="NCBI Taxonomy" id="1420917"/>
    <lineage>
        <taxon>Bacteria</taxon>
        <taxon>Pseudomonadati</taxon>
        <taxon>Pseudomonadota</taxon>
        <taxon>Gammaproteobacteria</taxon>
        <taxon>Pseudomonadales</taxon>
        <taxon>Marinobacteraceae</taxon>
        <taxon>Marinobacter</taxon>
    </lineage>
</organism>
<dbReference type="Gene3D" id="3.30.1150.10">
    <property type="match status" value="1"/>
</dbReference>
<feature type="transmembrane region" description="Helical" evidence="2">
    <location>
        <begin position="38"/>
        <end position="59"/>
    </location>
</feature>
<dbReference type="InterPro" id="IPR049806">
    <property type="entry name" value="MasK-like_C"/>
</dbReference>
<keyword evidence="2" id="KW-0472">Membrane</keyword>
<dbReference type="NCBIfam" id="NF033768">
    <property type="entry name" value="myxo_SS_tail"/>
    <property type="match status" value="1"/>
</dbReference>
<dbReference type="RefSeq" id="WP_143071126.1">
    <property type="nucleotide sequence ID" value="NZ_FOTV01000002.1"/>
</dbReference>
<protein>
    <submittedName>
        <fullName evidence="3">Outer membrane transport energization protein TonB</fullName>
    </submittedName>
</protein>
<dbReference type="SUPFAM" id="SSF74653">
    <property type="entry name" value="TolA/TonB C-terminal domain"/>
    <property type="match status" value="1"/>
</dbReference>
<feature type="region of interest" description="Disordered" evidence="1">
    <location>
        <begin position="187"/>
        <end position="211"/>
    </location>
</feature>
<evidence type="ECO:0000313" key="4">
    <source>
        <dbReference type="Proteomes" id="UP000199211"/>
    </source>
</evidence>
<reference evidence="3 4" key="1">
    <citation type="submission" date="2016-10" db="EMBL/GenBank/DDBJ databases">
        <authorList>
            <person name="Varghese N."/>
            <person name="Submissions S."/>
        </authorList>
    </citation>
    <scope>NUCLEOTIDE SEQUENCE [LARGE SCALE GENOMIC DNA]</scope>
    <source>
        <strain evidence="3 4">DSM 26291</strain>
    </source>
</reference>
<dbReference type="EMBL" id="FOTV01000002">
    <property type="protein sequence ID" value="SFL44983.1"/>
    <property type="molecule type" value="Genomic_DNA"/>
</dbReference>
<comment type="caution">
    <text evidence="3">The sequence shown here is derived from an EMBL/GenBank/DDBJ whole genome shotgun (WGS) entry which is preliminary data.</text>
</comment>
<evidence type="ECO:0000256" key="1">
    <source>
        <dbReference type="SAM" id="MobiDB-lite"/>
    </source>
</evidence>
<dbReference type="Proteomes" id="UP000199211">
    <property type="component" value="Unassembled WGS sequence"/>
</dbReference>
<gene>
    <name evidence="3" type="ORF">SAMN04487868_1024</name>
</gene>
<keyword evidence="4" id="KW-1185">Reference proteome</keyword>
<name>A0ABY1FJ53_9GAMM</name>
<evidence type="ECO:0000313" key="3">
    <source>
        <dbReference type="EMBL" id="SFL44983.1"/>
    </source>
</evidence>
<feature type="compositionally biased region" description="Acidic residues" evidence="1">
    <location>
        <begin position="94"/>
        <end position="114"/>
    </location>
</feature>
<proteinExistence type="predicted"/>
<accession>A0ABY1FJ53</accession>
<sequence length="343" mass="37126">MAERQDLSLKKVSPNNFATKHLSSGLPWGAEKGENRRFVLALLVMVAVFLPPALLIPAFQLPEPDRSEAEKIPPQLARLVEQREAPKPIPVPEVEPEPEPEPAPESEPEPEPESTEPKAVEPELAEEVPPPEPVRPTPAPSQTVEQARETASRSGLMAMQDQLASMRAPEPDAVDTLAANVDAETASGDGDLFGAETDPGRALAGSGGVTREAAPETEVAVAGHQVRNVEVAQEAVPEAAPEPTGGPGQRGMSNIRQVFDAQKTSLYSLYRRELRQDPTLEGKVMLELVIEPDGSVSRCEVVSSELGNQSLEQRIAMRVRLFNFGQDDVEPRTVRFPIDFLPG</sequence>
<evidence type="ECO:0000256" key="2">
    <source>
        <dbReference type="SAM" id="Phobius"/>
    </source>
</evidence>
<feature type="compositionally biased region" description="Pro residues" evidence="1">
    <location>
        <begin position="128"/>
        <end position="139"/>
    </location>
</feature>